<feature type="compositionally biased region" description="Gly residues" evidence="1">
    <location>
        <begin position="89"/>
        <end position="98"/>
    </location>
</feature>
<comment type="caution">
    <text evidence="2">The sequence shown here is derived from an EMBL/GenBank/DDBJ whole genome shotgun (WGS) entry which is preliminary data.</text>
</comment>
<reference evidence="2 3" key="1">
    <citation type="journal article" date="2019" name="Commun. Biol.">
        <title>The bagworm genome reveals a unique fibroin gene that provides high tensile strength.</title>
        <authorList>
            <person name="Kono N."/>
            <person name="Nakamura H."/>
            <person name="Ohtoshi R."/>
            <person name="Tomita M."/>
            <person name="Numata K."/>
            <person name="Arakawa K."/>
        </authorList>
    </citation>
    <scope>NUCLEOTIDE SEQUENCE [LARGE SCALE GENOMIC DNA]</scope>
</reference>
<name>A0A4C1YJA4_EUMVA</name>
<dbReference type="Proteomes" id="UP000299102">
    <property type="component" value="Unassembled WGS sequence"/>
</dbReference>
<keyword evidence="3" id="KW-1185">Reference proteome</keyword>
<evidence type="ECO:0000256" key="1">
    <source>
        <dbReference type="SAM" id="MobiDB-lite"/>
    </source>
</evidence>
<evidence type="ECO:0000313" key="2">
    <source>
        <dbReference type="EMBL" id="GBP76266.1"/>
    </source>
</evidence>
<dbReference type="EMBL" id="BGZK01001283">
    <property type="protein sequence ID" value="GBP76266.1"/>
    <property type="molecule type" value="Genomic_DNA"/>
</dbReference>
<protein>
    <submittedName>
        <fullName evidence="2">Uncharacterized protein</fullName>
    </submittedName>
</protein>
<accession>A0A4C1YJA4</accession>
<sequence length="116" mass="13315">MINIGVKTEMDNKGEREVVRNNKTRPGIISSEWSRNRDRQLARYRNRCKAKLESERHEGRHKRRRDSLCIHSGENFQRLTLEGPDGESGRTGGGIARGGRGRQPLENCNEINNDDD</sequence>
<feature type="region of interest" description="Disordered" evidence="1">
    <location>
        <begin position="79"/>
        <end position="116"/>
    </location>
</feature>
<proteinExistence type="predicted"/>
<evidence type="ECO:0000313" key="3">
    <source>
        <dbReference type="Proteomes" id="UP000299102"/>
    </source>
</evidence>
<gene>
    <name evidence="2" type="ORF">EVAR_60815_1</name>
</gene>
<organism evidence="2 3">
    <name type="scientific">Eumeta variegata</name>
    <name type="common">Bagworm moth</name>
    <name type="synonym">Eumeta japonica</name>
    <dbReference type="NCBI Taxonomy" id="151549"/>
    <lineage>
        <taxon>Eukaryota</taxon>
        <taxon>Metazoa</taxon>
        <taxon>Ecdysozoa</taxon>
        <taxon>Arthropoda</taxon>
        <taxon>Hexapoda</taxon>
        <taxon>Insecta</taxon>
        <taxon>Pterygota</taxon>
        <taxon>Neoptera</taxon>
        <taxon>Endopterygota</taxon>
        <taxon>Lepidoptera</taxon>
        <taxon>Glossata</taxon>
        <taxon>Ditrysia</taxon>
        <taxon>Tineoidea</taxon>
        <taxon>Psychidae</taxon>
        <taxon>Oiketicinae</taxon>
        <taxon>Eumeta</taxon>
    </lineage>
</organism>
<dbReference type="AlphaFoldDB" id="A0A4C1YJA4"/>